<comment type="caution">
    <text evidence="1">The sequence shown here is derived from an EMBL/GenBank/DDBJ whole genome shotgun (WGS) entry which is preliminary data.</text>
</comment>
<protein>
    <recommendedName>
        <fullName evidence="3">Anti-sigma regulatory factor (Ser/Thr protein kinase)</fullName>
    </recommendedName>
</protein>
<evidence type="ECO:0000313" key="2">
    <source>
        <dbReference type="Proteomes" id="UP000272400"/>
    </source>
</evidence>
<dbReference type="Proteomes" id="UP000272400">
    <property type="component" value="Unassembled WGS sequence"/>
</dbReference>
<dbReference type="PANTHER" id="PTHR35526:SF3">
    <property type="entry name" value="ANTI-SIGMA-F FACTOR RSBW"/>
    <property type="match status" value="1"/>
</dbReference>
<organism evidence="1 2">
    <name type="scientific">Actinocorallia herbida</name>
    <dbReference type="NCBI Taxonomy" id="58109"/>
    <lineage>
        <taxon>Bacteria</taxon>
        <taxon>Bacillati</taxon>
        <taxon>Actinomycetota</taxon>
        <taxon>Actinomycetes</taxon>
        <taxon>Streptosporangiales</taxon>
        <taxon>Thermomonosporaceae</taxon>
        <taxon>Actinocorallia</taxon>
    </lineage>
</organism>
<evidence type="ECO:0000313" key="1">
    <source>
        <dbReference type="EMBL" id="ROO87528.1"/>
    </source>
</evidence>
<dbReference type="InterPro" id="IPR050267">
    <property type="entry name" value="Anti-sigma-factor_SerPK"/>
</dbReference>
<dbReference type="InterPro" id="IPR036890">
    <property type="entry name" value="HATPase_C_sf"/>
</dbReference>
<gene>
    <name evidence="1" type="ORF">EDD29_5136</name>
</gene>
<evidence type="ECO:0008006" key="3">
    <source>
        <dbReference type="Google" id="ProtNLM"/>
    </source>
</evidence>
<proteinExistence type="predicted"/>
<dbReference type="EMBL" id="RJKE01000001">
    <property type="protein sequence ID" value="ROO87528.1"/>
    <property type="molecule type" value="Genomic_DNA"/>
</dbReference>
<dbReference type="AlphaFoldDB" id="A0A3N1D398"/>
<dbReference type="PANTHER" id="PTHR35526">
    <property type="entry name" value="ANTI-SIGMA-F FACTOR RSBW-RELATED"/>
    <property type="match status" value="1"/>
</dbReference>
<sequence>MNTASAGSEIGWQSATPPGALRFTFPGVPAQVREARKLVEKLFAGTGREDDAGLIIDELANNSILYTRSGEPGGWFGVELAFGTLVRIGVVDLGGAGWLIGEARPRRDDTRAGDDFAGLDDPDLDGISLGGRGLSIVARLAVTTGACGSDDRGHFVWADLALPSDTERTTTKTLALLVP</sequence>
<reference evidence="1 2" key="1">
    <citation type="submission" date="2018-11" db="EMBL/GenBank/DDBJ databases">
        <title>Sequencing the genomes of 1000 actinobacteria strains.</title>
        <authorList>
            <person name="Klenk H.-P."/>
        </authorList>
    </citation>
    <scope>NUCLEOTIDE SEQUENCE [LARGE SCALE GENOMIC DNA]</scope>
    <source>
        <strain evidence="1 2">DSM 44254</strain>
    </source>
</reference>
<dbReference type="RefSeq" id="WP_123666805.1">
    <property type="nucleotide sequence ID" value="NZ_RJKE01000001.1"/>
</dbReference>
<dbReference type="OrthoDB" id="4284922at2"/>
<keyword evidence="2" id="KW-1185">Reference proteome</keyword>
<name>A0A3N1D398_9ACTN</name>
<dbReference type="Gene3D" id="3.30.565.10">
    <property type="entry name" value="Histidine kinase-like ATPase, C-terminal domain"/>
    <property type="match status" value="1"/>
</dbReference>
<accession>A0A3N1D398</accession>